<dbReference type="AlphaFoldDB" id="A0AA38FLD3"/>
<feature type="compositionally biased region" description="Basic and acidic residues" evidence="1">
    <location>
        <begin position="43"/>
        <end position="56"/>
    </location>
</feature>
<evidence type="ECO:0000313" key="2">
    <source>
        <dbReference type="EMBL" id="KAH9306266.1"/>
    </source>
</evidence>
<feature type="non-terminal residue" evidence="2">
    <location>
        <position position="56"/>
    </location>
</feature>
<name>A0AA38FLD3_TAXCH</name>
<evidence type="ECO:0000313" key="3">
    <source>
        <dbReference type="Proteomes" id="UP000824469"/>
    </source>
</evidence>
<reference evidence="2 3" key="1">
    <citation type="journal article" date="2021" name="Nat. Plants">
        <title>The Taxus genome provides insights into paclitaxel biosynthesis.</title>
        <authorList>
            <person name="Xiong X."/>
            <person name="Gou J."/>
            <person name="Liao Q."/>
            <person name="Li Y."/>
            <person name="Zhou Q."/>
            <person name="Bi G."/>
            <person name="Li C."/>
            <person name="Du R."/>
            <person name="Wang X."/>
            <person name="Sun T."/>
            <person name="Guo L."/>
            <person name="Liang H."/>
            <person name="Lu P."/>
            <person name="Wu Y."/>
            <person name="Zhang Z."/>
            <person name="Ro D.K."/>
            <person name="Shang Y."/>
            <person name="Huang S."/>
            <person name="Yan J."/>
        </authorList>
    </citation>
    <scope>NUCLEOTIDE SEQUENCE [LARGE SCALE GENOMIC DNA]</scope>
    <source>
        <strain evidence="2">Ta-2019</strain>
    </source>
</reference>
<gene>
    <name evidence="2" type="ORF">KI387_010670</name>
</gene>
<comment type="caution">
    <text evidence="2">The sequence shown here is derived from an EMBL/GenBank/DDBJ whole genome shotgun (WGS) entry which is preliminary data.</text>
</comment>
<protein>
    <submittedName>
        <fullName evidence="2">Uncharacterized protein</fullName>
    </submittedName>
</protein>
<sequence>MRDREAHFRRIGSFCPKQNRDIRNKWTRWTRKAGRPENQSCHDTCHKGESPKVKGR</sequence>
<dbReference type="Proteomes" id="UP000824469">
    <property type="component" value="Unassembled WGS sequence"/>
</dbReference>
<proteinExistence type="predicted"/>
<dbReference type="EMBL" id="JAHRHJ020000008">
    <property type="protein sequence ID" value="KAH9306266.1"/>
    <property type="molecule type" value="Genomic_DNA"/>
</dbReference>
<evidence type="ECO:0000256" key="1">
    <source>
        <dbReference type="SAM" id="MobiDB-lite"/>
    </source>
</evidence>
<keyword evidence="3" id="KW-1185">Reference proteome</keyword>
<organism evidence="2 3">
    <name type="scientific">Taxus chinensis</name>
    <name type="common">Chinese yew</name>
    <name type="synonym">Taxus wallichiana var. chinensis</name>
    <dbReference type="NCBI Taxonomy" id="29808"/>
    <lineage>
        <taxon>Eukaryota</taxon>
        <taxon>Viridiplantae</taxon>
        <taxon>Streptophyta</taxon>
        <taxon>Embryophyta</taxon>
        <taxon>Tracheophyta</taxon>
        <taxon>Spermatophyta</taxon>
        <taxon>Pinopsida</taxon>
        <taxon>Pinidae</taxon>
        <taxon>Conifers II</taxon>
        <taxon>Cupressales</taxon>
        <taxon>Taxaceae</taxon>
        <taxon>Taxus</taxon>
    </lineage>
</organism>
<feature type="region of interest" description="Disordered" evidence="1">
    <location>
        <begin position="30"/>
        <end position="56"/>
    </location>
</feature>
<accession>A0AA38FLD3</accession>